<evidence type="ECO:0000313" key="5">
    <source>
        <dbReference type="EMBL" id="MBU3843217.1"/>
    </source>
</evidence>
<proteinExistence type="predicted"/>
<keyword evidence="4" id="KW-0472">Membrane</keyword>
<dbReference type="AlphaFoldDB" id="A0A9E2L046"/>
<dbReference type="PROSITE" id="PS51257">
    <property type="entry name" value="PROKAR_LIPOPROTEIN"/>
    <property type="match status" value="1"/>
</dbReference>
<dbReference type="PROSITE" id="PS50088">
    <property type="entry name" value="ANK_REPEAT"/>
    <property type="match status" value="1"/>
</dbReference>
<dbReference type="EMBL" id="JAHLFN010000083">
    <property type="protein sequence ID" value="MBU3843217.1"/>
    <property type="molecule type" value="Genomic_DNA"/>
</dbReference>
<accession>A0A9E2L046</accession>
<dbReference type="InterPro" id="IPR036770">
    <property type="entry name" value="Ankyrin_rpt-contain_sf"/>
</dbReference>
<dbReference type="InterPro" id="IPR002110">
    <property type="entry name" value="Ankyrin_rpt"/>
</dbReference>
<keyword evidence="2 3" id="KW-0040">ANK repeat</keyword>
<keyword evidence="1" id="KW-0677">Repeat</keyword>
<evidence type="ECO:0000256" key="1">
    <source>
        <dbReference type="ARBA" id="ARBA00022737"/>
    </source>
</evidence>
<dbReference type="Gene3D" id="1.25.40.20">
    <property type="entry name" value="Ankyrin repeat-containing domain"/>
    <property type="match status" value="2"/>
</dbReference>
<dbReference type="Pfam" id="PF12796">
    <property type="entry name" value="Ank_2"/>
    <property type="match status" value="1"/>
</dbReference>
<keyword evidence="4" id="KW-0812">Transmembrane</keyword>
<dbReference type="Proteomes" id="UP000724657">
    <property type="component" value="Unassembled WGS sequence"/>
</dbReference>
<feature type="repeat" description="ANK" evidence="3">
    <location>
        <begin position="69"/>
        <end position="101"/>
    </location>
</feature>
<keyword evidence="4" id="KW-1133">Transmembrane helix</keyword>
<evidence type="ECO:0000313" key="6">
    <source>
        <dbReference type="Proteomes" id="UP000724657"/>
    </source>
</evidence>
<reference evidence="5" key="2">
    <citation type="submission" date="2021-04" db="EMBL/GenBank/DDBJ databases">
        <authorList>
            <person name="Gilroy R."/>
        </authorList>
    </citation>
    <scope>NUCLEOTIDE SEQUENCE</scope>
    <source>
        <strain evidence="5">A6-441</strain>
    </source>
</reference>
<name>A0A9E2L046_9FUSO</name>
<feature type="transmembrane region" description="Helical" evidence="4">
    <location>
        <begin position="12"/>
        <end position="29"/>
    </location>
</feature>
<sequence>MKREMKSNIFRIISLIVIVSVFSGCTLFQKKESASPTIEQVYSSILMDDNYRLNKYLIDGFPVDYEDDMGRNLLTVALMNNSVNSVQVLLNRGVNTEKRDILGKTPIFYVRSLETLKKLCEDGANLNVYDNQNEPLLVYFIKNKPLAYSKYVVTQKVDFYLKDKNGWDALFWAGINGDSALIERMSERGANFLEVDERGNYPIYYTYDDKKILELLKIKGYELKRVNKEKENILGEVYLRAVANGFIPVVQKLLELGVNPNYMSYGDSAISIAKDNENQEMLEFLNSKGIK</sequence>
<organism evidence="5 6">
    <name type="scientific">Candidatus Fusobacterium pullicola</name>
    <dbReference type="NCBI Taxonomy" id="2838601"/>
    <lineage>
        <taxon>Bacteria</taxon>
        <taxon>Fusobacteriati</taxon>
        <taxon>Fusobacteriota</taxon>
        <taxon>Fusobacteriia</taxon>
        <taxon>Fusobacteriales</taxon>
        <taxon>Fusobacteriaceae</taxon>
        <taxon>Fusobacterium</taxon>
    </lineage>
</organism>
<dbReference type="SMART" id="SM00248">
    <property type="entry name" value="ANK"/>
    <property type="match status" value="4"/>
</dbReference>
<comment type="caution">
    <text evidence="5">The sequence shown here is derived from an EMBL/GenBank/DDBJ whole genome shotgun (WGS) entry which is preliminary data.</text>
</comment>
<evidence type="ECO:0000256" key="4">
    <source>
        <dbReference type="SAM" id="Phobius"/>
    </source>
</evidence>
<dbReference type="PANTHER" id="PTHR24198">
    <property type="entry name" value="ANKYRIN REPEAT AND PROTEIN KINASE DOMAIN-CONTAINING PROTEIN"/>
    <property type="match status" value="1"/>
</dbReference>
<gene>
    <name evidence="5" type="ORF">IAA47_09610</name>
</gene>
<protein>
    <submittedName>
        <fullName evidence="5">Ankyrin repeat domain-containing protein</fullName>
    </submittedName>
</protein>
<reference evidence="5" key="1">
    <citation type="journal article" date="2021" name="PeerJ">
        <title>Extensive microbial diversity within the chicken gut microbiome revealed by metagenomics and culture.</title>
        <authorList>
            <person name="Gilroy R."/>
            <person name="Ravi A."/>
            <person name="Getino M."/>
            <person name="Pursley I."/>
            <person name="Horton D.L."/>
            <person name="Alikhan N.F."/>
            <person name="Baker D."/>
            <person name="Gharbi K."/>
            <person name="Hall N."/>
            <person name="Watson M."/>
            <person name="Adriaenssens E.M."/>
            <person name="Foster-Nyarko E."/>
            <person name="Jarju S."/>
            <person name="Secka A."/>
            <person name="Antonio M."/>
            <person name="Oren A."/>
            <person name="Chaudhuri R.R."/>
            <person name="La Ragione R."/>
            <person name="Hildebrand F."/>
            <person name="Pallen M.J."/>
        </authorList>
    </citation>
    <scope>NUCLEOTIDE SEQUENCE</scope>
    <source>
        <strain evidence="5">A6-441</strain>
    </source>
</reference>
<dbReference type="PANTHER" id="PTHR24198:SF165">
    <property type="entry name" value="ANKYRIN REPEAT-CONTAINING PROTEIN-RELATED"/>
    <property type="match status" value="1"/>
</dbReference>
<evidence type="ECO:0000256" key="2">
    <source>
        <dbReference type="ARBA" id="ARBA00023043"/>
    </source>
</evidence>
<dbReference type="SUPFAM" id="SSF48403">
    <property type="entry name" value="Ankyrin repeat"/>
    <property type="match status" value="1"/>
</dbReference>
<evidence type="ECO:0000256" key="3">
    <source>
        <dbReference type="PROSITE-ProRule" id="PRU00023"/>
    </source>
</evidence>